<dbReference type="STRING" id="1429867.A0A0G4PIP0"/>
<evidence type="ECO:0000256" key="1">
    <source>
        <dbReference type="ARBA" id="ARBA00022679"/>
    </source>
</evidence>
<keyword evidence="4" id="KW-0255">Endonuclease</keyword>
<sequence length="109" mass="12662">MWQRPQLHRICRRNFFRSPFFNRQIAINKTYLFLAQSYWPTELEVACLAWVLQKIRHLILAISKPVVVYTDHSATVNIAVNTNLHSTATAFSGTTNKVTDALFRLRSEP</sequence>
<feature type="domain" description="Reverse transcriptase RNase H-like" evidence="7">
    <location>
        <begin position="36"/>
        <end position="83"/>
    </location>
</feature>
<keyword evidence="6" id="KW-0695">RNA-directed DNA polymerase</keyword>
<evidence type="ECO:0000259" key="7">
    <source>
        <dbReference type="Pfam" id="PF17917"/>
    </source>
</evidence>
<dbReference type="Pfam" id="PF17917">
    <property type="entry name" value="RT_RNaseH"/>
    <property type="match status" value="1"/>
</dbReference>
<evidence type="ECO:0000313" key="8">
    <source>
        <dbReference type="EMBL" id="CRL26041.1"/>
    </source>
</evidence>
<evidence type="ECO:0000256" key="2">
    <source>
        <dbReference type="ARBA" id="ARBA00022695"/>
    </source>
</evidence>
<protein>
    <submittedName>
        <fullName evidence="8">Str. FM013</fullName>
    </submittedName>
</protein>
<dbReference type="GO" id="GO:0016787">
    <property type="term" value="F:hydrolase activity"/>
    <property type="evidence" value="ECO:0007669"/>
    <property type="project" value="UniProtKB-KW"/>
</dbReference>
<dbReference type="EMBL" id="HG793150">
    <property type="protein sequence ID" value="CRL26041.1"/>
    <property type="molecule type" value="Genomic_DNA"/>
</dbReference>
<evidence type="ECO:0000256" key="5">
    <source>
        <dbReference type="ARBA" id="ARBA00022801"/>
    </source>
</evidence>
<keyword evidence="3" id="KW-0540">Nuclease</keyword>
<keyword evidence="5" id="KW-0378">Hydrolase</keyword>
<evidence type="ECO:0000256" key="4">
    <source>
        <dbReference type="ARBA" id="ARBA00022759"/>
    </source>
</evidence>
<dbReference type="GO" id="GO:0004519">
    <property type="term" value="F:endonuclease activity"/>
    <property type="evidence" value="ECO:0007669"/>
    <property type="project" value="UniProtKB-KW"/>
</dbReference>
<dbReference type="InterPro" id="IPR041373">
    <property type="entry name" value="RT_RNaseH"/>
</dbReference>
<accession>A0A0G4PIP0</accession>
<dbReference type="GO" id="GO:0003964">
    <property type="term" value="F:RNA-directed DNA polymerase activity"/>
    <property type="evidence" value="ECO:0007669"/>
    <property type="project" value="UniProtKB-KW"/>
</dbReference>
<name>A0A0G4PIP0_PENC3</name>
<keyword evidence="9" id="KW-1185">Reference proteome</keyword>
<proteinExistence type="predicted"/>
<evidence type="ECO:0000256" key="3">
    <source>
        <dbReference type="ARBA" id="ARBA00022722"/>
    </source>
</evidence>
<dbReference type="AlphaFoldDB" id="A0A0G4PIP0"/>
<evidence type="ECO:0000313" key="9">
    <source>
        <dbReference type="Proteomes" id="UP000053732"/>
    </source>
</evidence>
<gene>
    <name evidence="8" type="ORF">PCAMFM013_S017g000024</name>
</gene>
<evidence type="ECO:0000256" key="6">
    <source>
        <dbReference type="ARBA" id="ARBA00022918"/>
    </source>
</evidence>
<keyword evidence="1" id="KW-0808">Transferase</keyword>
<dbReference type="Proteomes" id="UP000053732">
    <property type="component" value="Unassembled WGS sequence"/>
</dbReference>
<organism evidence="8 9">
    <name type="scientific">Penicillium camemberti (strain FM 013)</name>
    <dbReference type="NCBI Taxonomy" id="1429867"/>
    <lineage>
        <taxon>Eukaryota</taxon>
        <taxon>Fungi</taxon>
        <taxon>Dikarya</taxon>
        <taxon>Ascomycota</taxon>
        <taxon>Pezizomycotina</taxon>
        <taxon>Eurotiomycetes</taxon>
        <taxon>Eurotiomycetidae</taxon>
        <taxon>Eurotiales</taxon>
        <taxon>Aspergillaceae</taxon>
        <taxon>Penicillium</taxon>
    </lineage>
</organism>
<reference evidence="8 9" key="1">
    <citation type="journal article" date="2014" name="Nat. Commun.">
        <title>Multiple recent horizontal transfers of a large genomic region in cheese making fungi.</title>
        <authorList>
            <person name="Cheeseman K."/>
            <person name="Ropars J."/>
            <person name="Renault P."/>
            <person name="Dupont J."/>
            <person name="Gouzy J."/>
            <person name="Branca A."/>
            <person name="Abraham A.L."/>
            <person name="Ceppi M."/>
            <person name="Conseiller E."/>
            <person name="Debuchy R."/>
            <person name="Malagnac F."/>
            <person name="Goarin A."/>
            <person name="Silar P."/>
            <person name="Lacoste S."/>
            <person name="Sallet E."/>
            <person name="Bensimon A."/>
            <person name="Giraud T."/>
            <person name="Brygoo Y."/>
        </authorList>
    </citation>
    <scope>NUCLEOTIDE SEQUENCE [LARGE SCALE GENOMIC DNA]</scope>
    <source>
        <strain evidence="9">FM 013</strain>
    </source>
</reference>
<keyword evidence="2" id="KW-0548">Nucleotidyltransferase</keyword>